<dbReference type="InterPro" id="IPR042244">
    <property type="entry name" value="HypD_2_sf"/>
</dbReference>
<dbReference type="InterPro" id="IPR002780">
    <property type="entry name" value="Hyd_form_HypD"/>
</dbReference>
<comment type="similarity">
    <text evidence="1">Belongs to the HypD family.</text>
</comment>
<evidence type="ECO:0000313" key="6">
    <source>
        <dbReference type="EMBL" id="PJB57465.1"/>
    </source>
</evidence>
<dbReference type="PANTHER" id="PTHR30149:SF0">
    <property type="entry name" value="HYDROGENASE MATURATION FACTOR HYPD"/>
    <property type="match status" value="1"/>
</dbReference>
<evidence type="ECO:0000313" key="9">
    <source>
        <dbReference type="Proteomes" id="UP000231493"/>
    </source>
</evidence>
<dbReference type="Gene3D" id="3.40.50.11750">
    <property type="entry name" value="HypD, alpha/beta domain 1"/>
    <property type="match status" value="2"/>
</dbReference>
<accession>A0A2M8CEG3</accession>
<evidence type="ECO:0000256" key="3">
    <source>
        <dbReference type="ARBA" id="ARBA00023004"/>
    </source>
</evidence>
<evidence type="ECO:0000256" key="1">
    <source>
        <dbReference type="ARBA" id="ARBA00007888"/>
    </source>
</evidence>
<dbReference type="GO" id="GO:0051604">
    <property type="term" value="P:protein maturation"/>
    <property type="evidence" value="ECO:0007669"/>
    <property type="project" value="TreeGrafter"/>
</dbReference>
<accession>A0A2M7KB37</accession>
<evidence type="ECO:0000313" key="5">
    <source>
        <dbReference type="EMBL" id="PIX35347.1"/>
    </source>
</evidence>
<organism evidence="4 7">
    <name type="scientific">Candidatus Infernicultor aquiphilus</name>
    <dbReference type="NCBI Taxonomy" id="1805029"/>
    <lineage>
        <taxon>Bacteria</taxon>
        <taxon>Pseudomonadati</taxon>
        <taxon>Atribacterota</taxon>
        <taxon>Candidatus Phoenicimicrobiia</taxon>
        <taxon>Candidatus Pheonicimicrobiales</taxon>
        <taxon>Candidatus Phoenicimicrobiaceae</taxon>
        <taxon>Candidatus Infernicultor</taxon>
    </lineage>
</organism>
<dbReference type="GO" id="GO:0005506">
    <property type="term" value="F:iron ion binding"/>
    <property type="evidence" value="ECO:0007669"/>
    <property type="project" value="TreeGrafter"/>
</dbReference>
<dbReference type="PIRSF" id="PIRSF005622">
    <property type="entry name" value="Hydrgn_mat_hypD"/>
    <property type="match status" value="1"/>
</dbReference>
<dbReference type="Gene3D" id="6.10.20.100">
    <property type="match status" value="1"/>
</dbReference>
<dbReference type="Pfam" id="PF01924">
    <property type="entry name" value="HypD"/>
    <property type="match status" value="1"/>
</dbReference>
<evidence type="ECO:0000313" key="8">
    <source>
        <dbReference type="Proteomes" id="UP000228560"/>
    </source>
</evidence>
<dbReference type="EMBL" id="PFIP01000009">
    <property type="protein sequence ID" value="PIX35347.1"/>
    <property type="molecule type" value="Genomic_DNA"/>
</dbReference>
<dbReference type="NCBIfam" id="TIGR00075">
    <property type="entry name" value="hypD"/>
    <property type="match status" value="1"/>
</dbReference>
<keyword evidence="3" id="KW-0408">Iron</keyword>
<comment type="caution">
    <text evidence="4">The sequence shown here is derived from an EMBL/GenBank/DDBJ whole genome shotgun (WGS) entry which is preliminary data.</text>
</comment>
<gene>
    <name evidence="4" type="ORF">AUK42_02485</name>
    <name evidence="6" type="ORF">CO097_02315</name>
    <name evidence="5" type="ORF">COZ58_00330</name>
</gene>
<dbReference type="PANTHER" id="PTHR30149">
    <property type="entry name" value="HYDROGENASE PROTEIN ASSEMBLY PROTEIN HYPD"/>
    <property type="match status" value="1"/>
</dbReference>
<keyword evidence="2" id="KW-0479">Metal-binding</keyword>
<dbReference type="EMBL" id="MNYY01000051">
    <property type="protein sequence ID" value="OIP72136.1"/>
    <property type="molecule type" value="Genomic_DNA"/>
</dbReference>
<reference evidence="5" key="2">
    <citation type="submission" date="2017-09" db="EMBL/GenBank/DDBJ databases">
        <title>Depth-based differentiation of microbial function through sediment-hosted aquifers and enrichment of novel symbionts in the deep terrestrial subsurface.</title>
        <authorList>
            <person name="Probst A.J."/>
            <person name="Ladd B."/>
            <person name="Jarett J.K."/>
            <person name="Geller-Mcgrath D.E."/>
            <person name="Sieber C.M.K."/>
            <person name="Emerson J.B."/>
            <person name="Anantharaman K."/>
            <person name="Thomas B.C."/>
            <person name="Malmstrom R."/>
            <person name="Stieglmeier M."/>
            <person name="Klingl A."/>
            <person name="Woyke T."/>
            <person name="Ryan C.M."/>
            <person name="Banfield J.F."/>
        </authorList>
    </citation>
    <scope>NUCLEOTIDE SEQUENCE</scope>
    <source>
        <strain evidence="5">CG_4_8_14_3_um_filter_34_18</strain>
    </source>
</reference>
<evidence type="ECO:0000313" key="7">
    <source>
        <dbReference type="Proteomes" id="UP000182763"/>
    </source>
</evidence>
<dbReference type="GO" id="GO:0070025">
    <property type="term" value="F:carbon monoxide binding"/>
    <property type="evidence" value="ECO:0007669"/>
    <property type="project" value="TreeGrafter"/>
</dbReference>
<dbReference type="InterPro" id="IPR042243">
    <property type="entry name" value="HypD_1"/>
</dbReference>
<name>A0A1J5GZ07_9BACT</name>
<proteinExistence type="inferred from homology"/>
<sequence>MKYIDEYRDKRIAQNILQKINIISKKKVNLMEVCGTHTVAIFRNDIKKILPTNINLISGPGCPVCVTPVSHIDEIISLSRKEDFIITTFGDMIRIPGSTSTLEKEKTNSADIRIVYSTLDALKIAQNNPSQEVIFMGVGFETTSPTIASAILKAQEGKINNFSVLSVAKIMPPVMKALLESKEVNIDGFICPGHVSAIIGSQPFNFIAAQYGVPCVICGFEPLDILEGIYMLINQIENDKAEVEIQYKRVVKPEGNRIALERINEVFKVVDSNWRGIGNIHHSGLEIKDKYNQHNARRFKVEIEETKEPRGCRCGEVLRGIIIPPECPLFGEICTPEDPQGACMVSSEGTCAAYYKYSRGRPCVCP</sequence>
<dbReference type="EMBL" id="PFTV01000054">
    <property type="protein sequence ID" value="PJB57465.1"/>
    <property type="molecule type" value="Genomic_DNA"/>
</dbReference>
<reference evidence="4 7" key="1">
    <citation type="journal article" date="2016" name="Environ. Microbiol.">
        <title>Genomic resolution of a cold subsurface aquifer community provides metabolic insights for novel microbes adapted to high CO concentrations.</title>
        <authorList>
            <person name="Probst A.J."/>
            <person name="Castelle C.J."/>
            <person name="Singh A."/>
            <person name="Brown C.T."/>
            <person name="Anantharaman K."/>
            <person name="Sharon I."/>
            <person name="Hug L.A."/>
            <person name="Burstein D."/>
            <person name="Emerson J.B."/>
            <person name="Thomas B.C."/>
            <person name="Banfield J.F."/>
        </authorList>
    </citation>
    <scope>NUCLEOTIDE SEQUENCE [LARGE SCALE GENOMIC DNA]</scope>
    <source>
        <strain evidence="4">CG2_30_33_13</strain>
    </source>
</reference>
<evidence type="ECO:0000313" key="4">
    <source>
        <dbReference type="EMBL" id="OIP72136.1"/>
    </source>
</evidence>
<reference evidence="8 9" key="3">
    <citation type="submission" date="2017-09" db="EMBL/GenBank/DDBJ databases">
        <title>Depth-based differentiation of microbial function through sediment-hosted aquifers and enrichment of novel symbionts in the deep terrestrial subsurface.</title>
        <authorList>
            <person name="Probst A.J."/>
            <person name="Ladd B."/>
            <person name="Jarett J.K."/>
            <person name="Geller-Mcgrath D.E."/>
            <person name="Sieber C.M."/>
            <person name="Emerson J.B."/>
            <person name="Anantharaman K."/>
            <person name="Thomas B.C."/>
            <person name="Malmstrom R."/>
            <person name="Stieglmeier M."/>
            <person name="Klingl A."/>
            <person name="Woyke T."/>
            <person name="Ryan C.M."/>
            <person name="Banfield J.F."/>
        </authorList>
    </citation>
    <scope>NUCLEOTIDE SEQUENCE [LARGE SCALE GENOMIC DNA]</scope>
    <source>
        <strain evidence="6">CG_4_9_14_3_um_filter_33_16</strain>
    </source>
</reference>
<protein>
    <submittedName>
        <fullName evidence="4">Hydrogenase formation protein HypD</fullName>
    </submittedName>
</protein>
<dbReference type="GO" id="GO:0051539">
    <property type="term" value="F:4 iron, 4 sulfur cluster binding"/>
    <property type="evidence" value="ECO:0007669"/>
    <property type="project" value="TreeGrafter"/>
</dbReference>
<dbReference type="Proteomes" id="UP000231493">
    <property type="component" value="Unassembled WGS sequence"/>
</dbReference>
<accession>A0A1J5GZ07</accession>
<dbReference type="Proteomes" id="UP000182763">
    <property type="component" value="Unassembled WGS sequence"/>
</dbReference>
<dbReference type="AlphaFoldDB" id="A0A1J5GZ07"/>
<evidence type="ECO:0000256" key="2">
    <source>
        <dbReference type="ARBA" id="ARBA00022723"/>
    </source>
</evidence>
<dbReference type="STRING" id="1805029.AUK42_02485"/>
<dbReference type="Proteomes" id="UP000228560">
    <property type="component" value="Unassembled WGS sequence"/>
</dbReference>